<dbReference type="PANTHER" id="PTHR46438">
    <property type="entry name" value="ALPHA/BETA-HYDROLASES SUPERFAMILY PROTEIN"/>
    <property type="match status" value="1"/>
</dbReference>
<dbReference type="RefSeq" id="WP_013640261.1">
    <property type="nucleotide sequence ID" value="NC_015186.1"/>
</dbReference>
<organism evidence="2 3">
    <name type="scientific">Acidiphilium multivorum (strain DSM 11245 / JCM 8867 / NBRC 100883 / AIU 301)</name>
    <dbReference type="NCBI Taxonomy" id="926570"/>
    <lineage>
        <taxon>Bacteria</taxon>
        <taxon>Pseudomonadati</taxon>
        <taxon>Pseudomonadota</taxon>
        <taxon>Alphaproteobacteria</taxon>
        <taxon>Acetobacterales</taxon>
        <taxon>Acidocellaceae</taxon>
        <taxon>Acidiphilium</taxon>
    </lineage>
</organism>
<dbReference type="PRINTS" id="PR00111">
    <property type="entry name" value="ABHYDROLASE"/>
</dbReference>
<dbReference type="AlphaFoldDB" id="F0IZM4"/>
<evidence type="ECO:0000313" key="2">
    <source>
        <dbReference type="EMBL" id="BAJ81234.1"/>
    </source>
</evidence>
<dbReference type="NCBIfam" id="TIGR03056">
    <property type="entry name" value="bchO_mg_che_rel"/>
    <property type="match status" value="1"/>
</dbReference>
<feature type="domain" description="AB hydrolase-1" evidence="1">
    <location>
        <begin position="53"/>
        <end position="292"/>
    </location>
</feature>
<sequence>MSAALALWDRVFDADAPDWETDGRDWPNRAASRFVTAGGLRFHVQVMGAGPVLLLLHGTGAATHSWRALAPLLARDFTVIAPDLPGHGFTAAPFWPRMSLPGMAGAIATLLDVLEAPPALVAGHSAGAAILAEMCLQGRIAPAGLVSLNGALLPLKGVAGQVFSPLARLFALNPLVPRVFAWHAADKAVVARLLRGTGSRIDAQGAEFYARLARRSGHAGAALMMMANWDLAPLAAALPRLAPRLLLIVGAADRSIPPADAREIARLVPGARVIVLPRLGHLAHEEAPEPVAGEIAGFAREIGVLAA</sequence>
<dbReference type="EMBL" id="AP012035">
    <property type="protein sequence ID" value="BAJ81234.1"/>
    <property type="molecule type" value="Genomic_DNA"/>
</dbReference>
<dbReference type="PANTHER" id="PTHR46438:SF11">
    <property type="entry name" value="LIPASE-RELATED"/>
    <property type="match status" value="1"/>
</dbReference>
<proteinExistence type="predicted"/>
<protein>
    <submittedName>
        <fullName evidence="2">BchO protein</fullName>
    </submittedName>
</protein>
<dbReference type="Pfam" id="PF12697">
    <property type="entry name" value="Abhydrolase_6"/>
    <property type="match status" value="1"/>
</dbReference>
<dbReference type="InterPro" id="IPR000073">
    <property type="entry name" value="AB_hydrolase_1"/>
</dbReference>
<dbReference type="SUPFAM" id="SSF53474">
    <property type="entry name" value="alpha/beta-Hydrolases"/>
    <property type="match status" value="1"/>
</dbReference>
<dbReference type="InterPro" id="IPR029058">
    <property type="entry name" value="AB_hydrolase_fold"/>
</dbReference>
<accession>F0IZM4</accession>
<dbReference type="ESTHER" id="acima-f0izm4">
    <property type="family name" value="Mg-chelatase_BchO"/>
</dbReference>
<gene>
    <name evidence="2" type="ordered locus">ACMV_18870</name>
</gene>
<dbReference type="OrthoDB" id="9799612at2"/>
<dbReference type="Gene3D" id="3.40.50.1820">
    <property type="entry name" value="alpha/beta hydrolase"/>
    <property type="match status" value="1"/>
</dbReference>
<evidence type="ECO:0000313" key="3">
    <source>
        <dbReference type="Proteomes" id="UP000007100"/>
    </source>
</evidence>
<dbReference type="Proteomes" id="UP000007100">
    <property type="component" value="Chromosome"/>
</dbReference>
<keyword evidence="3" id="KW-1185">Reference proteome</keyword>
<name>F0IZM4_ACIMA</name>
<reference evidence="2 3" key="1">
    <citation type="submission" date="2010-12" db="EMBL/GenBank/DDBJ databases">
        <title>Whole genome sequence of Acidiphilium multivorum AIU301.</title>
        <authorList>
            <person name="Narita-Yamada S."/>
            <person name="Nakamura S."/>
            <person name="Ito N."/>
            <person name="Takarada H."/>
            <person name="Katano Y."/>
            <person name="Nakazawa H."/>
            <person name="Hosoyama A."/>
            <person name="Yamada R."/>
            <person name="Fujita N."/>
        </authorList>
    </citation>
    <scope>NUCLEOTIDE SEQUENCE [LARGE SCALE GENOMIC DNA]</scope>
    <source>
        <strain evidence="3">DSM 11245 / JCM 8867 / AIU301</strain>
    </source>
</reference>
<dbReference type="KEGG" id="amv:ACMV_18870"/>
<evidence type="ECO:0000259" key="1">
    <source>
        <dbReference type="Pfam" id="PF12697"/>
    </source>
</evidence>
<dbReference type="HOGENOM" id="CLU_020336_13_2_5"/>
<dbReference type="InterPro" id="IPR017497">
    <property type="entry name" value="BchO"/>
</dbReference>